<dbReference type="PROSITE" id="PS50151">
    <property type="entry name" value="UVR"/>
    <property type="match status" value="1"/>
</dbReference>
<dbReference type="InterPro" id="IPR001943">
    <property type="entry name" value="UVR_dom"/>
</dbReference>
<dbReference type="GO" id="GO:1990170">
    <property type="term" value="P:stress response to cadmium ion"/>
    <property type="evidence" value="ECO:0007669"/>
    <property type="project" value="TreeGrafter"/>
</dbReference>
<dbReference type="InterPro" id="IPR036876">
    <property type="entry name" value="UVR_dom_sf"/>
</dbReference>
<evidence type="ECO:0000313" key="3">
    <source>
        <dbReference type="EMBL" id="KHE91850.1"/>
    </source>
</evidence>
<protein>
    <recommendedName>
        <fullName evidence="2">UVR domain-containing protein</fullName>
    </recommendedName>
</protein>
<evidence type="ECO:0000256" key="1">
    <source>
        <dbReference type="ARBA" id="ARBA00023236"/>
    </source>
</evidence>
<name>A0A0B0EMI2_9BACT</name>
<keyword evidence="1" id="KW-0227">DNA damage</keyword>
<dbReference type="GO" id="GO:0005507">
    <property type="term" value="F:copper ion binding"/>
    <property type="evidence" value="ECO:0007669"/>
    <property type="project" value="TreeGrafter"/>
</dbReference>
<organism evidence="3 4">
    <name type="scientific">Candidatus Scalindua brodae</name>
    <dbReference type="NCBI Taxonomy" id="237368"/>
    <lineage>
        <taxon>Bacteria</taxon>
        <taxon>Pseudomonadati</taxon>
        <taxon>Planctomycetota</taxon>
        <taxon>Candidatus Brocadiia</taxon>
        <taxon>Candidatus Brocadiales</taxon>
        <taxon>Candidatus Scalinduaceae</taxon>
        <taxon>Candidatus Scalindua</taxon>
    </lineage>
</organism>
<gene>
    <name evidence="3" type="ORF">SCABRO_02406</name>
</gene>
<dbReference type="InterPro" id="IPR025542">
    <property type="entry name" value="YacH"/>
</dbReference>
<accession>A0A0B0EMI2</accession>
<evidence type="ECO:0000259" key="2">
    <source>
        <dbReference type="PROSITE" id="PS50151"/>
    </source>
</evidence>
<dbReference type="GO" id="GO:0046870">
    <property type="term" value="F:cadmium ion binding"/>
    <property type="evidence" value="ECO:0007669"/>
    <property type="project" value="TreeGrafter"/>
</dbReference>
<dbReference type="Pfam" id="PF02151">
    <property type="entry name" value="UVR"/>
    <property type="match status" value="1"/>
</dbReference>
<dbReference type="GO" id="GO:1990169">
    <property type="term" value="P:stress response to copper ion"/>
    <property type="evidence" value="ECO:0007669"/>
    <property type="project" value="TreeGrafter"/>
</dbReference>
<dbReference type="GO" id="GO:0008270">
    <property type="term" value="F:zinc ion binding"/>
    <property type="evidence" value="ECO:0007669"/>
    <property type="project" value="TreeGrafter"/>
</dbReference>
<dbReference type="PANTHER" id="PTHR38430:SF1">
    <property type="entry name" value="PROTEIN-ARGININE KINASE ACTIVATOR PROTEIN"/>
    <property type="match status" value="1"/>
</dbReference>
<evidence type="ECO:0000313" key="4">
    <source>
        <dbReference type="Proteomes" id="UP000030652"/>
    </source>
</evidence>
<sequence>MKCESCNKKLATVHLTEIIENEKKERHFCEDCAQNVTNHFPKAPSPSDILTSLINQVSPEIREMSKTTCPVCGISYLEFRSQGRLGCPMDYNVFKKGLLPLIERMHGSSQHVGKVPANAGAEIVQKNEMIQLRKELNEAVERENYEKAAELRDKIYELSGNVEDGD</sequence>
<dbReference type="PIRSF" id="PIRSF015034">
    <property type="entry name" value="YacH"/>
    <property type="match status" value="1"/>
</dbReference>
<dbReference type="EMBL" id="JRYO01000170">
    <property type="protein sequence ID" value="KHE91850.1"/>
    <property type="molecule type" value="Genomic_DNA"/>
</dbReference>
<keyword evidence="1" id="KW-0742">SOS response</keyword>
<dbReference type="AlphaFoldDB" id="A0A0B0EMI2"/>
<comment type="caution">
    <text evidence="3">The sequence shown here is derived from an EMBL/GenBank/DDBJ whole genome shotgun (WGS) entry which is preliminary data.</text>
</comment>
<proteinExistence type="predicted"/>
<dbReference type="PANTHER" id="PTHR38430">
    <property type="entry name" value="PROTEIN-ARGININE KINASE ACTIVATOR PROTEIN"/>
    <property type="match status" value="1"/>
</dbReference>
<feature type="domain" description="UVR" evidence="2">
    <location>
        <begin position="126"/>
        <end position="161"/>
    </location>
</feature>
<dbReference type="Gene3D" id="4.10.860.10">
    <property type="entry name" value="UVR domain"/>
    <property type="match status" value="1"/>
</dbReference>
<dbReference type="GO" id="GO:0009432">
    <property type="term" value="P:SOS response"/>
    <property type="evidence" value="ECO:0007669"/>
    <property type="project" value="UniProtKB-KW"/>
</dbReference>
<dbReference type="Proteomes" id="UP000030652">
    <property type="component" value="Unassembled WGS sequence"/>
</dbReference>
<dbReference type="GO" id="GO:0050897">
    <property type="term" value="F:cobalt ion binding"/>
    <property type="evidence" value="ECO:0007669"/>
    <property type="project" value="TreeGrafter"/>
</dbReference>
<dbReference type="SUPFAM" id="SSF46600">
    <property type="entry name" value="C-terminal UvrC-binding domain of UvrB"/>
    <property type="match status" value="1"/>
</dbReference>
<dbReference type="eggNOG" id="COG3880">
    <property type="taxonomic scope" value="Bacteria"/>
</dbReference>
<reference evidence="3 4" key="1">
    <citation type="submission" date="2014-10" db="EMBL/GenBank/DDBJ databases">
        <title>Draft genome of anammox bacterium scalindua brodae, obtained using differential coverage binning of sequence data from two enrichment reactors.</title>
        <authorList>
            <person name="Speth D.R."/>
            <person name="Russ L."/>
            <person name="Kartal B."/>
            <person name="Op den Camp H.J."/>
            <person name="Dutilh B.E."/>
            <person name="Jetten M.S."/>
        </authorList>
    </citation>
    <scope>NUCLEOTIDE SEQUENCE [LARGE SCALE GENOMIC DNA]</scope>
    <source>
        <strain evidence="3">RU1</strain>
    </source>
</reference>